<dbReference type="InterPro" id="IPR033134">
    <property type="entry name" value="Asp/Glu_racemase_AS_2"/>
</dbReference>
<keyword evidence="9" id="KW-1185">Reference proteome</keyword>
<dbReference type="Proteomes" id="UP000758168">
    <property type="component" value="Unassembled WGS sequence"/>
</dbReference>
<evidence type="ECO:0000256" key="2">
    <source>
        <dbReference type="ARBA" id="ARBA00013090"/>
    </source>
</evidence>
<evidence type="ECO:0000256" key="3">
    <source>
        <dbReference type="ARBA" id="ARBA00022960"/>
    </source>
</evidence>
<comment type="pathway">
    <text evidence="7">Cell wall biogenesis; peptidoglycan biosynthesis.</text>
</comment>
<evidence type="ECO:0000256" key="4">
    <source>
        <dbReference type="ARBA" id="ARBA00022984"/>
    </source>
</evidence>
<dbReference type="InterPro" id="IPR015942">
    <property type="entry name" value="Asp/Glu/hydantoin_racemase"/>
</dbReference>
<feature type="binding site" evidence="7">
    <location>
        <begin position="194"/>
        <end position="195"/>
    </location>
    <ligand>
        <name>substrate</name>
    </ligand>
</feature>
<dbReference type="Gene3D" id="3.40.50.1860">
    <property type="match status" value="2"/>
</dbReference>
<reference evidence="8 9" key="1">
    <citation type="submission" date="2021-03" db="EMBL/GenBank/DDBJ databases">
        <title>Sequencing the genomes of 1000 actinobacteria strains.</title>
        <authorList>
            <person name="Klenk H.-P."/>
        </authorList>
    </citation>
    <scope>NUCLEOTIDE SEQUENCE [LARGE SCALE GENOMIC DNA]</scope>
    <source>
        <strain evidence="8 9">DSM 12936</strain>
    </source>
</reference>
<dbReference type="PANTHER" id="PTHR21198:SF2">
    <property type="entry name" value="GLUTAMATE RACEMASE"/>
    <property type="match status" value="1"/>
</dbReference>
<dbReference type="InterPro" id="IPR004391">
    <property type="entry name" value="Glu_race"/>
</dbReference>
<protein>
    <recommendedName>
        <fullName evidence="2 7">Glutamate racemase</fullName>
        <ecNumber evidence="2 7">5.1.1.3</ecNumber>
    </recommendedName>
</protein>
<feature type="binding site" evidence="7">
    <location>
        <begin position="52"/>
        <end position="53"/>
    </location>
    <ligand>
        <name>substrate</name>
    </ligand>
</feature>
<keyword evidence="6 7" id="KW-0961">Cell wall biogenesis/degradation</keyword>
<feature type="binding site" evidence="7">
    <location>
        <begin position="20"/>
        <end position="21"/>
    </location>
    <ligand>
        <name>substrate</name>
    </ligand>
</feature>
<comment type="catalytic activity">
    <reaction evidence="1 7">
        <text>L-glutamate = D-glutamate</text>
        <dbReference type="Rhea" id="RHEA:12813"/>
        <dbReference type="ChEBI" id="CHEBI:29985"/>
        <dbReference type="ChEBI" id="CHEBI:29986"/>
        <dbReference type="EC" id="5.1.1.3"/>
    </reaction>
</comment>
<evidence type="ECO:0000256" key="5">
    <source>
        <dbReference type="ARBA" id="ARBA00023235"/>
    </source>
</evidence>
<dbReference type="RefSeq" id="WP_210053893.1">
    <property type="nucleotide sequence ID" value="NZ_BAAAMH010000012.1"/>
</dbReference>
<accession>A0ABS4Z5H4</accession>
<keyword evidence="5 7" id="KW-0413">Isomerase</keyword>
<dbReference type="EMBL" id="JAGIOB010000001">
    <property type="protein sequence ID" value="MBP2416291.1"/>
    <property type="molecule type" value="Genomic_DNA"/>
</dbReference>
<feature type="active site" description="Proton donor/acceptor" evidence="7">
    <location>
        <position position="193"/>
    </location>
</feature>
<keyword evidence="3 7" id="KW-0133">Cell shape</keyword>
<dbReference type="Pfam" id="PF01177">
    <property type="entry name" value="Asp_Glu_race"/>
    <property type="match status" value="1"/>
</dbReference>
<evidence type="ECO:0000256" key="7">
    <source>
        <dbReference type="HAMAP-Rule" id="MF_00258"/>
    </source>
</evidence>
<proteinExistence type="inferred from homology"/>
<evidence type="ECO:0000313" key="8">
    <source>
        <dbReference type="EMBL" id="MBP2416291.1"/>
    </source>
</evidence>
<organism evidence="8 9">
    <name type="scientific">Microlunatus capsulatus</name>
    <dbReference type="NCBI Taxonomy" id="99117"/>
    <lineage>
        <taxon>Bacteria</taxon>
        <taxon>Bacillati</taxon>
        <taxon>Actinomycetota</taxon>
        <taxon>Actinomycetes</taxon>
        <taxon>Propionibacteriales</taxon>
        <taxon>Propionibacteriaceae</taxon>
        <taxon>Microlunatus</taxon>
    </lineage>
</organism>
<dbReference type="NCBIfam" id="TIGR00067">
    <property type="entry name" value="glut_race"/>
    <property type="match status" value="1"/>
</dbReference>
<dbReference type="InterPro" id="IPR001920">
    <property type="entry name" value="Asp/Glu_race"/>
</dbReference>
<feature type="active site" description="Proton donor/acceptor" evidence="7">
    <location>
        <position position="83"/>
    </location>
</feature>
<sequence>MTAAAASPGPGSEAPIGIFDSGFGGLTVARAVIDQLPHEDLVYLGDTARAPYGEQPIADVREFALECLDHLVAQGVKALVIACNSASAAVLRDARERYAVPVVEVILPAARRAVAATRSGRVGVICTEATATSQAYDDAFAAAPQVRLETAACPRFVPFVEAGVTGGPELLACAEDYLAPLQAAGIDTLILGCTHYPLLTGVLSYVLGDGVTLVSSADECAKDVYAVLTRRGLTHDRPREASHRFLTTGDPQAFEGIGHRLMGGLVSGVEQFA</sequence>
<evidence type="ECO:0000313" key="9">
    <source>
        <dbReference type="Proteomes" id="UP000758168"/>
    </source>
</evidence>
<gene>
    <name evidence="7" type="primary">murI</name>
    <name evidence="8" type="ORF">JOF54_001213</name>
</gene>
<dbReference type="InterPro" id="IPR018187">
    <property type="entry name" value="Asp/Glu_racemase_AS_1"/>
</dbReference>
<comment type="caution">
    <text evidence="8">The sequence shown here is derived from an EMBL/GenBank/DDBJ whole genome shotgun (WGS) entry which is preliminary data.</text>
</comment>
<dbReference type="EC" id="5.1.1.3" evidence="2 7"/>
<dbReference type="PANTHER" id="PTHR21198">
    <property type="entry name" value="GLUTAMATE RACEMASE"/>
    <property type="match status" value="1"/>
</dbReference>
<dbReference type="PROSITE" id="PS00923">
    <property type="entry name" value="ASP_GLU_RACEMASE_1"/>
    <property type="match status" value="1"/>
</dbReference>
<dbReference type="SUPFAM" id="SSF53681">
    <property type="entry name" value="Aspartate/glutamate racemase"/>
    <property type="match status" value="2"/>
</dbReference>
<comment type="similarity">
    <text evidence="7">Belongs to the aspartate/glutamate racemases family.</text>
</comment>
<dbReference type="GO" id="GO:0008881">
    <property type="term" value="F:glutamate racemase activity"/>
    <property type="evidence" value="ECO:0007669"/>
    <property type="project" value="UniProtKB-EC"/>
</dbReference>
<evidence type="ECO:0000256" key="1">
    <source>
        <dbReference type="ARBA" id="ARBA00001602"/>
    </source>
</evidence>
<keyword evidence="4 7" id="KW-0573">Peptidoglycan synthesis</keyword>
<dbReference type="HAMAP" id="MF_00258">
    <property type="entry name" value="Glu_racemase"/>
    <property type="match status" value="1"/>
</dbReference>
<evidence type="ECO:0000256" key="6">
    <source>
        <dbReference type="ARBA" id="ARBA00023316"/>
    </source>
</evidence>
<dbReference type="PROSITE" id="PS00924">
    <property type="entry name" value="ASP_GLU_RACEMASE_2"/>
    <property type="match status" value="1"/>
</dbReference>
<comment type="function">
    <text evidence="7">Provides the (R)-glutamate required for cell wall biosynthesis.</text>
</comment>
<name>A0ABS4Z5H4_9ACTN</name>
<feature type="binding site" evidence="7">
    <location>
        <begin position="84"/>
        <end position="85"/>
    </location>
    <ligand>
        <name>substrate</name>
    </ligand>
</feature>